<dbReference type="HOGENOM" id="CLU_063946_0_0_1"/>
<dbReference type="Pfam" id="PF02847">
    <property type="entry name" value="MA3"/>
    <property type="match status" value="1"/>
</dbReference>
<organism evidence="6 7">
    <name type="scientific">Collybiopsis luxurians FD-317 M1</name>
    <dbReference type="NCBI Taxonomy" id="944289"/>
    <lineage>
        <taxon>Eukaryota</taxon>
        <taxon>Fungi</taxon>
        <taxon>Dikarya</taxon>
        <taxon>Basidiomycota</taxon>
        <taxon>Agaricomycotina</taxon>
        <taxon>Agaricomycetes</taxon>
        <taxon>Agaricomycetidae</taxon>
        <taxon>Agaricales</taxon>
        <taxon>Marasmiineae</taxon>
        <taxon>Omphalotaceae</taxon>
        <taxon>Collybiopsis</taxon>
        <taxon>Collybiopsis luxurians</taxon>
    </lineage>
</organism>
<feature type="region of interest" description="Disordered" evidence="4">
    <location>
        <begin position="1"/>
        <end position="31"/>
    </location>
</feature>
<feature type="region of interest" description="Disordered" evidence="4">
    <location>
        <begin position="255"/>
        <end position="296"/>
    </location>
</feature>
<feature type="domain" description="MI" evidence="5">
    <location>
        <begin position="117"/>
        <end position="238"/>
    </location>
</feature>
<feature type="region of interest" description="Disordered" evidence="4">
    <location>
        <begin position="46"/>
        <end position="120"/>
    </location>
</feature>
<dbReference type="AlphaFoldDB" id="A0A0D0BQ40"/>
<dbReference type="Gene3D" id="1.25.40.180">
    <property type="match status" value="1"/>
</dbReference>
<evidence type="ECO:0000259" key="5">
    <source>
        <dbReference type="PROSITE" id="PS51366"/>
    </source>
</evidence>
<protein>
    <recommendedName>
        <fullName evidence="5">MI domain-containing protein</fullName>
    </recommendedName>
</protein>
<dbReference type="InterPro" id="IPR016024">
    <property type="entry name" value="ARM-type_fold"/>
</dbReference>
<dbReference type="OrthoDB" id="514777at2759"/>
<name>A0A0D0BQ40_9AGAR</name>
<feature type="non-terminal residue" evidence="6">
    <location>
        <position position="1"/>
    </location>
</feature>
<feature type="compositionally biased region" description="Polar residues" evidence="4">
    <location>
        <begin position="46"/>
        <end position="58"/>
    </location>
</feature>
<evidence type="ECO:0000256" key="1">
    <source>
        <dbReference type="ARBA" id="ARBA00005775"/>
    </source>
</evidence>
<dbReference type="EMBL" id="KN834792">
    <property type="protein sequence ID" value="KIK57216.1"/>
    <property type="molecule type" value="Genomic_DNA"/>
</dbReference>
<evidence type="ECO:0000313" key="6">
    <source>
        <dbReference type="EMBL" id="KIK57216.1"/>
    </source>
</evidence>
<dbReference type="PANTHER" id="PTHR23253:SF9">
    <property type="entry name" value="EUKARYOTIC TRANSLATION INITIATION FACTOR 4 GAMMA 2"/>
    <property type="match status" value="1"/>
</dbReference>
<proteinExistence type="inferred from homology"/>
<feature type="compositionally biased region" description="Basic and acidic residues" evidence="4">
    <location>
        <begin position="272"/>
        <end position="284"/>
    </location>
</feature>
<sequence length="296" mass="33143">KADDLSKFGRISRGGPMTFGKRESLSRTNSSANMFQMLQNIEASEVVSKSNQLPSQRASIDMHLGSESEPTPQRRKRLSLQPRKKLFIQNSARHPESDLDSNEEATEEPEQGMSEGEAKKKINEDTKEFFGVRDLDEAEVYFARLPVVYHHALVDKLVSTAIESKEADAKLVGEFFQRAALKKLCSFSAFAEGFLSIAEVLDDIAIDAPKATDLFAIMIKGTDLSKEQREAIALKSAENGDKLLKLVGASKAENKIEEDANTSQRTKNAAQKRSERNKFSERKRQMSTCHSRKTRK</sequence>
<evidence type="ECO:0000313" key="7">
    <source>
        <dbReference type="Proteomes" id="UP000053593"/>
    </source>
</evidence>
<comment type="similarity">
    <text evidence="1">Belongs to the eukaryotic initiation factor 4G family.</text>
</comment>
<dbReference type="Proteomes" id="UP000053593">
    <property type="component" value="Unassembled WGS sequence"/>
</dbReference>
<dbReference type="SUPFAM" id="SSF48371">
    <property type="entry name" value="ARM repeat"/>
    <property type="match status" value="1"/>
</dbReference>
<dbReference type="GO" id="GO:0003729">
    <property type="term" value="F:mRNA binding"/>
    <property type="evidence" value="ECO:0007669"/>
    <property type="project" value="TreeGrafter"/>
</dbReference>
<accession>A0A0D0BQ40</accession>
<feature type="compositionally biased region" description="Acidic residues" evidence="4">
    <location>
        <begin position="98"/>
        <end position="110"/>
    </location>
</feature>
<gene>
    <name evidence="6" type="ORF">GYMLUDRAFT_173180</name>
</gene>
<evidence type="ECO:0000256" key="2">
    <source>
        <dbReference type="ARBA" id="ARBA00022540"/>
    </source>
</evidence>
<keyword evidence="3" id="KW-0648">Protein biosynthesis</keyword>
<evidence type="ECO:0000256" key="3">
    <source>
        <dbReference type="ARBA" id="ARBA00022917"/>
    </source>
</evidence>
<feature type="compositionally biased region" description="Polar residues" evidence="4">
    <location>
        <begin position="261"/>
        <end position="271"/>
    </location>
</feature>
<reference evidence="6 7" key="1">
    <citation type="submission" date="2014-04" db="EMBL/GenBank/DDBJ databases">
        <title>Evolutionary Origins and Diversification of the Mycorrhizal Mutualists.</title>
        <authorList>
            <consortium name="DOE Joint Genome Institute"/>
            <consortium name="Mycorrhizal Genomics Consortium"/>
            <person name="Kohler A."/>
            <person name="Kuo A."/>
            <person name="Nagy L.G."/>
            <person name="Floudas D."/>
            <person name="Copeland A."/>
            <person name="Barry K.W."/>
            <person name="Cichocki N."/>
            <person name="Veneault-Fourrey C."/>
            <person name="LaButti K."/>
            <person name="Lindquist E.A."/>
            <person name="Lipzen A."/>
            <person name="Lundell T."/>
            <person name="Morin E."/>
            <person name="Murat C."/>
            <person name="Riley R."/>
            <person name="Ohm R."/>
            <person name="Sun H."/>
            <person name="Tunlid A."/>
            <person name="Henrissat B."/>
            <person name="Grigoriev I.V."/>
            <person name="Hibbett D.S."/>
            <person name="Martin F."/>
        </authorList>
    </citation>
    <scope>NUCLEOTIDE SEQUENCE [LARGE SCALE GENOMIC DNA]</scope>
    <source>
        <strain evidence="6 7">FD-317 M1</strain>
    </source>
</reference>
<keyword evidence="7" id="KW-1185">Reference proteome</keyword>
<dbReference type="PANTHER" id="PTHR23253">
    <property type="entry name" value="EUKARYOTIC TRANSLATION INITIATION FACTOR 4 GAMMA"/>
    <property type="match status" value="1"/>
</dbReference>
<keyword evidence="2" id="KW-0396">Initiation factor</keyword>
<evidence type="ECO:0000256" key="4">
    <source>
        <dbReference type="SAM" id="MobiDB-lite"/>
    </source>
</evidence>
<dbReference type="GO" id="GO:0016281">
    <property type="term" value="C:eukaryotic translation initiation factor 4F complex"/>
    <property type="evidence" value="ECO:0007669"/>
    <property type="project" value="TreeGrafter"/>
</dbReference>
<dbReference type="InterPro" id="IPR003891">
    <property type="entry name" value="Initiation_fac_eIF4g_MI"/>
</dbReference>
<feature type="compositionally biased region" description="Basic residues" evidence="4">
    <location>
        <begin position="73"/>
        <end position="86"/>
    </location>
</feature>
<dbReference type="GO" id="GO:0003743">
    <property type="term" value="F:translation initiation factor activity"/>
    <property type="evidence" value="ECO:0007669"/>
    <property type="project" value="UniProtKB-KW"/>
</dbReference>
<dbReference type="PROSITE" id="PS51366">
    <property type="entry name" value="MI"/>
    <property type="match status" value="1"/>
</dbReference>